<evidence type="ECO:0000256" key="1">
    <source>
        <dbReference type="ARBA" id="ARBA00023015"/>
    </source>
</evidence>
<dbReference type="Gene3D" id="1.10.10.60">
    <property type="entry name" value="Homeodomain-like"/>
    <property type="match status" value="2"/>
</dbReference>
<dbReference type="PANTHER" id="PTHR46621:SF1">
    <property type="entry name" value="SNRNA-ACTIVATING PROTEIN COMPLEX SUBUNIT 4"/>
    <property type="match status" value="1"/>
</dbReference>
<dbReference type="Pfam" id="PF13921">
    <property type="entry name" value="Myb_DNA-bind_6"/>
    <property type="match status" value="1"/>
</dbReference>
<evidence type="ECO:0000313" key="9">
    <source>
        <dbReference type="EMBL" id="OHS94088.1"/>
    </source>
</evidence>
<dbReference type="InterPro" id="IPR009057">
    <property type="entry name" value="Homeodomain-like_sf"/>
</dbReference>
<evidence type="ECO:0000256" key="5">
    <source>
        <dbReference type="SAM" id="MobiDB-lite"/>
    </source>
</evidence>
<evidence type="ECO:0000256" key="3">
    <source>
        <dbReference type="ARBA" id="ARBA00023163"/>
    </source>
</evidence>
<dbReference type="GO" id="GO:0001006">
    <property type="term" value="F:RNA polymerase III type 3 promoter sequence-specific DNA binding"/>
    <property type="evidence" value="ECO:0007669"/>
    <property type="project" value="TreeGrafter"/>
</dbReference>
<dbReference type="SMART" id="SM00717">
    <property type="entry name" value="SANT"/>
    <property type="match status" value="2"/>
</dbReference>
<dbReference type="PROSITE" id="PS51293">
    <property type="entry name" value="SANT"/>
    <property type="match status" value="2"/>
</dbReference>
<evidence type="ECO:0000259" key="8">
    <source>
        <dbReference type="PROSITE" id="PS51294"/>
    </source>
</evidence>
<feature type="region of interest" description="Disordered" evidence="5">
    <location>
        <begin position="227"/>
        <end position="258"/>
    </location>
</feature>
<feature type="domain" description="Myb-like" evidence="6">
    <location>
        <begin position="137"/>
        <end position="188"/>
    </location>
</feature>
<name>A0A1J4J3Q4_9EUKA</name>
<dbReference type="VEuPathDB" id="TrichDB:TRFO_11343"/>
<keyword evidence="2" id="KW-0238">DNA-binding</keyword>
<keyword evidence="1" id="KW-0805">Transcription regulation</keyword>
<dbReference type="EMBL" id="MLAK01001348">
    <property type="protein sequence ID" value="OHS94088.1"/>
    <property type="molecule type" value="Genomic_DNA"/>
</dbReference>
<comment type="caution">
    <text evidence="9">The sequence shown here is derived from an EMBL/GenBank/DDBJ whole genome shotgun (WGS) entry which is preliminary data.</text>
</comment>
<reference evidence="9" key="1">
    <citation type="submission" date="2016-10" db="EMBL/GenBank/DDBJ databases">
        <authorList>
            <person name="Benchimol M."/>
            <person name="Almeida L.G."/>
            <person name="Vasconcelos A.T."/>
            <person name="Perreira-Neves A."/>
            <person name="Rosa I.A."/>
            <person name="Tasca T."/>
            <person name="Bogo M.R."/>
            <person name="de Souza W."/>
        </authorList>
    </citation>
    <scope>NUCLEOTIDE SEQUENCE [LARGE SCALE GENOMIC DNA]</scope>
    <source>
        <strain evidence="9">K</strain>
    </source>
</reference>
<dbReference type="GO" id="GO:0000978">
    <property type="term" value="F:RNA polymerase II cis-regulatory region sequence-specific DNA binding"/>
    <property type="evidence" value="ECO:0007669"/>
    <property type="project" value="TreeGrafter"/>
</dbReference>
<evidence type="ECO:0000259" key="7">
    <source>
        <dbReference type="PROSITE" id="PS51293"/>
    </source>
</evidence>
<evidence type="ECO:0000259" key="6">
    <source>
        <dbReference type="PROSITE" id="PS50090"/>
    </source>
</evidence>
<dbReference type="InterPro" id="IPR017884">
    <property type="entry name" value="SANT_dom"/>
</dbReference>
<dbReference type="Proteomes" id="UP000179807">
    <property type="component" value="Unassembled WGS sequence"/>
</dbReference>
<keyword evidence="3" id="KW-0804">Transcription</keyword>
<dbReference type="InterPro" id="IPR051575">
    <property type="entry name" value="Myb-like_DNA-bd"/>
</dbReference>
<dbReference type="GO" id="GO:0042795">
    <property type="term" value="P:snRNA transcription by RNA polymerase II"/>
    <property type="evidence" value="ECO:0007669"/>
    <property type="project" value="TreeGrafter"/>
</dbReference>
<accession>A0A1J4J3Q4</accession>
<dbReference type="GeneID" id="94830692"/>
<keyword evidence="10" id="KW-1185">Reference proteome</keyword>
<evidence type="ECO:0000256" key="2">
    <source>
        <dbReference type="ARBA" id="ARBA00023125"/>
    </source>
</evidence>
<feature type="domain" description="SANT" evidence="7">
    <location>
        <begin position="87"/>
        <end position="128"/>
    </location>
</feature>
<dbReference type="SUPFAM" id="SSF46689">
    <property type="entry name" value="Homeodomain-like"/>
    <property type="match status" value="2"/>
</dbReference>
<feature type="compositionally biased region" description="Basic and acidic residues" evidence="5">
    <location>
        <begin position="248"/>
        <end position="258"/>
    </location>
</feature>
<evidence type="ECO:0000313" key="10">
    <source>
        <dbReference type="Proteomes" id="UP000179807"/>
    </source>
</evidence>
<feature type="domain" description="HTH myb-type" evidence="8">
    <location>
        <begin position="137"/>
        <end position="192"/>
    </location>
</feature>
<dbReference type="AlphaFoldDB" id="A0A1J4J3Q4"/>
<gene>
    <name evidence="9" type="ORF">TRFO_11343</name>
</gene>
<dbReference type="PANTHER" id="PTHR46621">
    <property type="entry name" value="SNRNA-ACTIVATING PROTEIN COMPLEX SUBUNIT 4"/>
    <property type="match status" value="1"/>
</dbReference>
<dbReference type="OrthoDB" id="2143914at2759"/>
<feature type="compositionally biased region" description="Low complexity" evidence="5">
    <location>
        <begin position="234"/>
        <end position="247"/>
    </location>
</feature>
<evidence type="ECO:0000256" key="4">
    <source>
        <dbReference type="ARBA" id="ARBA00023242"/>
    </source>
</evidence>
<dbReference type="GO" id="GO:0019185">
    <property type="term" value="C:snRNA-activating protein complex"/>
    <property type="evidence" value="ECO:0007669"/>
    <property type="project" value="TreeGrafter"/>
</dbReference>
<feature type="domain" description="Myb-like" evidence="6">
    <location>
        <begin position="84"/>
        <end position="136"/>
    </location>
</feature>
<dbReference type="GO" id="GO:0042796">
    <property type="term" value="P:snRNA transcription by RNA polymerase III"/>
    <property type="evidence" value="ECO:0007669"/>
    <property type="project" value="TreeGrafter"/>
</dbReference>
<proteinExistence type="predicted"/>
<dbReference type="PROSITE" id="PS51294">
    <property type="entry name" value="HTH_MYB"/>
    <property type="match status" value="2"/>
</dbReference>
<keyword evidence="4" id="KW-0539">Nucleus</keyword>
<feature type="domain" description="HTH myb-type" evidence="8">
    <location>
        <begin position="84"/>
        <end position="134"/>
    </location>
</feature>
<dbReference type="CDD" id="cd00167">
    <property type="entry name" value="SANT"/>
    <property type="match status" value="2"/>
</dbReference>
<dbReference type="InterPro" id="IPR001005">
    <property type="entry name" value="SANT/Myb"/>
</dbReference>
<dbReference type="PROSITE" id="PS50090">
    <property type="entry name" value="MYB_LIKE"/>
    <property type="match status" value="2"/>
</dbReference>
<protein>
    <submittedName>
        <fullName evidence="9">Myb-like DNA-binding domain containing protein</fullName>
    </submittedName>
</protein>
<dbReference type="InterPro" id="IPR017930">
    <property type="entry name" value="Myb_dom"/>
</dbReference>
<organism evidence="9 10">
    <name type="scientific">Tritrichomonas foetus</name>
    <dbReference type="NCBI Taxonomy" id="1144522"/>
    <lineage>
        <taxon>Eukaryota</taxon>
        <taxon>Metamonada</taxon>
        <taxon>Parabasalia</taxon>
        <taxon>Tritrichomonadida</taxon>
        <taxon>Tritrichomonadidae</taxon>
        <taxon>Tritrichomonas</taxon>
    </lineage>
</organism>
<sequence>MEPLRNVAYSYIEDVSPFVSSTAKDAALDVLLLMLKNEISVDEATELIRDLIGSLEPVEKISAILNMTEKPIPFKDRKDSQRKNGRRRTNNWTLYEDQRLLAGIHKYGFDNWSRIADFVGNGRTRAQCSQRWNRGLDPTILKGPWTEEEEIKLLRLLEVHGCRAWKTIAAQMERRSDVQCRYHYTQILKGKNVSKDYQIIINDDQPNNESKIRILINNLVAPCNENDSLHHDNNNQNNLNNQINQDHCYNDSDQNHDNNEEEEDFVILFSNDDESSSSNYNCPQQQQCNMMENNQNESNCVKVVKCEPHQATSMEQQNHDDALHIFDDLITEHFNLFSFDGEEMANYYHDIFYQPTVNYSSQFF</sequence>
<dbReference type="RefSeq" id="XP_068347225.1">
    <property type="nucleotide sequence ID" value="XM_068495988.1"/>
</dbReference>
<feature type="domain" description="SANT" evidence="7">
    <location>
        <begin position="140"/>
        <end position="192"/>
    </location>
</feature>